<keyword evidence="1" id="KW-1133">Transmembrane helix</keyword>
<gene>
    <name evidence="2" type="ORF">BTN85_0136</name>
</gene>
<dbReference type="AlphaFoldDB" id="A0A1Q6DTL1"/>
<keyword evidence="1" id="KW-0812">Transmembrane</keyword>
<keyword evidence="1" id="KW-0472">Membrane</keyword>
<organism evidence="2 3">
    <name type="scientific">Methanohalarchaeum thermophilum</name>
    <dbReference type="NCBI Taxonomy" id="1903181"/>
    <lineage>
        <taxon>Archaea</taxon>
        <taxon>Methanobacteriati</taxon>
        <taxon>Methanobacteriota</taxon>
        <taxon>Methanonatronarchaeia</taxon>
        <taxon>Methanonatronarchaeales</taxon>
        <taxon>Methanonatronarchaeaceae</taxon>
        <taxon>Candidatus Methanohalarchaeum</taxon>
    </lineage>
</organism>
<accession>A0A1Q6DTL1</accession>
<dbReference type="EMBL" id="MSDW01000001">
    <property type="protein sequence ID" value="OKY77668.1"/>
    <property type="molecule type" value="Genomic_DNA"/>
</dbReference>
<dbReference type="STRING" id="1903181.BTN85_0136"/>
<evidence type="ECO:0000256" key="1">
    <source>
        <dbReference type="SAM" id="Phobius"/>
    </source>
</evidence>
<evidence type="ECO:0000313" key="3">
    <source>
        <dbReference type="Proteomes" id="UP000185744"/>
    </source>
</evidence>
<evidence type="ECO:0000313" key="2">
    <source>
        <dbReference type="EMBL" id="OKY77668.1"/>
    </source>
</evidence>
<dbReference type="InParanoid" id="A0A1Q6DTL1"/>
<feature type="transmembrane region" description="Helical" evidence="1">
    <location>
        <begin position="7"/>
        <end position="28"/>
    </location>
</feature>
<reference evidence="2" key="1">
    <citation type="submission" date="2016-12" db="EMBL/GenBank/DDBJ databases">
        <title>Discovery of methanogenic haloarchaea.</title>
        <authorList>
            <person name="Sorokin D.Y."/>
            <person name="Makarova K.S."/>
            <person name="Abbas B."/>
            <person name="Ferrer M."/>
            <person name="Golyshin P.N."/>
        </authorList>
    </citation>
    <scope>NUCLEOTIDE SEQUENCE [LARGE SCALE GENOMIC DNA]</scope>
    <source>
        <strain evidence="2">HMET1</strain>
    </source>
</reference>
<keyword evidence="3" id="KW-1185">Reference proteome</keyword>
<name>A0A1Q6DTL1_METT1</name>
<dbReference type="Proteomes" id="UP000185744">
    <property type="component" value="Unassembled WGS sequence"/>
</dbReference>
<proteinExistence type="predicted"/>
<protein>
    <submittedName>
        <fullName evidence="2">Uncharacterized protein</fullName>
    </submittedName>
</protein>
<comment type="caution">
    <text evidence="2">The sequence shown here is derived from an EMBL/GenBank/DDBJ whole genome shotgun (WGS) entry which is preliminary data.</text>
</comment>
<sequence>MNIPYKQVIALLLSLIVYGPFVLYLMGFHLFNPSIILTLIYIALIITGISFYNLRGRREERL</sequence>
<feature type="transmembrane region" description="Helical" evidence="1">
    <location>
        <begin position="34"/>
        <end position="54"/>
    </location>
</feature>